<evidence type="ECO:0000256" key="4">
    <source>
        <dbReference type="ARBA" id="ARBA00023136"/>
    </source>
</evidence>
<reference evidence="8 9" key="1">
    <citation type="submission" date="2022-06" db="EMBL/GenBank/DDBJ databases">
        <title>Isolation of gut microbiota from human fecal samples.</title>
        <authorList>
            <person name="Pamer E.G."/>
            <person name="Barat B."/>
            <person name="Waligurski E."/>
            <person name="Medina S."/>
            <person name="Paddock L."/>
            <person name="Mostad J."/>
        </authorList>
    </citation>
    <scope>NUCLEOTIDE SEQUENCE [LARGE SCALE GENOMIC DNA]</scope>
    <source>
        <strain evidence="8 9">DFI.7.95</strain>
    </source>
</reference>
<comment type="subcellular location">
    <subcellularLocation>
        <location evidence="1">Membrane</location>
        <topology evidence="1">Lipid-anchor</topology>
    </subcellularLocation>
</comment>
<dbReference type="RefSeq" id="WP_256311753.1">
    <property type="nucleotide sequence ID" value="NZ_JANGAC010000009.1"/>
</dbReference>
<comment type="caution">
    <text evidence="8">The sequence shown here is derived from an EMBL/GenBank/DDBJ whole genome shotgun (WGS) entry which is preliminary data.</text>
</comment>
<organism evidence="8 9">
    <name type="scientific">Tissierella carlieri</name>
    <dbReference type="NCBI Taxonomy" id="689904"/>
    <lineage>
        <taxon>Bacteria</taxon>
        <taxon>Bacillati</taxon>
        <taxon>Bacillota</taxon>
        <taxon>Tissierellia</taxon>
        <taxon>Tissierellales</taxon>
        <taxon>Tissierellaceae</taxon>
        <taxon>Tissierella</taxon>
    </lineage>
</organism>
<keyword evidence="3 7" id="KW-0732">Signal</keyword>
<dbReference type="PANTHER" id="PTHR30429:SF0">
    <property type="entry name" value="METHIONINE-BINDING LIPOPROTEIN METQ"/>
    <property type="match status" value="1"/>
</dbReference>
<keyword evidence="9" id="KW-1185">Reference proteome</keyword>
<keyword evidence="4" id="KW-0472">Membrane</keyword>
<evidence type="ECO:0000256" key="7">
    <source>
        <dbReference type="SAM" id="SignalP"/>
    </source>
</evidence>
<keyword evidence="6" id="KW-0449">Lipoprotein</keyword>
<dbReference type="Gene3D" id="3.40.190.10">
    <property type="entry name" value="Periplasmic binding protein-like II"/>
    <property type="match status" value="2"/>
</dbReference>
<evidence type="ECO:0000313" key="9">
    <source>
        <dbReference type="Proteomes" id="UP001524478"/>
    </source>
</evidence>
<dbReference type="SUPFAM" id="SSF53850">
    <property type="entry name" value="Periplasmic binding protein-like II"/>
    <property type="match status" value="1"/>
</dbReference>
<comment type="similarity">
    <text evidence="2">Belongs to the NlpA lipoprotein family.</text>
</comment>
<dbReference type="EMBL" id="JANGAC010000009">
    <property type="protein sequence ID" value="MCQ4923897.1"/>
    <property type="molecule type" value="Genomic_DNA"/>
</dbReference>
<dbReference type="PROSITE" id="PS51257">
    <property type="entry name" value="PROKAR_LIPOPROTEIN"/>
    <property type="match status" value="1"/>
</dbReference>
<evidence type="ECO:0000313" key="8">
    <source>
        <dbReference type="EMBL" id="MCQ4923897.1"/>
    </source>
</evidence>
<dbReference type="InterPro" id="IPR004872">
    <property type="entry name" value="Lipoprotein_NlpA"/>
</dbReference>
<sequence>MKKRKRTLIFMMSLIILSTILTACGKDDKKQDVIVNSGDELDNKTKIEEKKKFTVGCMPLNEPAVQIMKELLEPKGYDLEVTVFDGNHLPAVALKEGNIDSLILNHLPWINTFNQENNTNLTMVEPYVYYSYFAVYSSKYNSIDELPQNAQIAIAGDPTNMDRSLRVLRDADLITLGEKTGNFYSLLDIEDNPKNMKLIETETTATVRSIEDVDAIITFSSTMKMAGFDPKVYLYEDESSTQFPTGLVVQPENVDSEWVKALIEVTQADEFKEKFNEFYGGSYKLFNN</sequence>
<feature type="chain" id="PRO_5046191666" evidence="7">
    <location>
        <begin position="24"/>
        <end position="288"/>
    </location>
</feature>
<dbReference type="PANTHER" id="PTHR30429">
    <property type="entry name" value="D-METHIONINE-BINDING LIPOPROTEIN METQ"/>
    <property type="match status" value="1"/>
</dbReference>
<evidence type="ECO:0000256" key="2">
    <source>
        <dbReference type="ARBA" id="ARBA00008973"/>
    </source>
</evidence>
<evidence type="ECO:0000256" key="3">
    <source>
        <dbReference type="ARBA" id="ARBA00022729"/>
    </source>
</evidence>
<gene>
    <name evidence="8" type="ORF">NE686_12420</name>
</gene>
<feature type="signal peptide" evidence="7">
    <location>
        <begin position="1"/>
        <end position="23"/>
    </location>
</feature>
<keyword evidence="5" id="KW-0564">Palmitate</keyword>
<dbReference type="Proteomes" id="UP001524478">
    <property type="component" value="Unassembled WGS sequence"/>
</dbReference>
<name>A0ABT1SD57_9FIRM</name>
<proteinExistence type="inferred from homology"/>
<evidence type="ECO:0000256" key="5">
    <source>
        <dbReference type="ARBA" id="ARBA00023139"/>
    </source>
</evidence>
<evidence type="ECO:0000256" key="1">
    <source>
        <dbReference type="ARBA" id="ARBA00004635"/>
    </source>
</evidence>
<evidence type="ECO:0000256" key="6">
    <source>
        <dbReference type="ARBA" id="ARBA00023288"/>
    </source>
</evidence>
<accession>A0ABT1SD57</accession>
<protein>
    <submittedName>
        <fullName evidence="8">MetQ/NlpA family ABC transporter substrate-binding protein</fullName>
    </submittedName>
</protein>
<dbReference type="Pfam" id="PF03180">
    <property type="entry name" value="Lipoprotein_9"/>
    <property type="match status" value="1"/>
</dbReference>